<dbReference type="InterPro" id="IPR028081">
    <property type="entry name" value="Leu-bd"/>
</dbReference>
<dbReference type="PANTHER" id="PTHR30483">
    <property type="entry name" value="LEUCINE-SPECIFIC-BINDING PROTEIN"/>
    <property type="match status" value="1"/>
</dbReference>
<accession>A0A1H1KHA3</accession>
<dbReference type="CDD" id="cd06330">
    <property type="entry name" value="PBP1_As_SBP-like"/>
    <property type="match status" value="1"/>
</dbReference>
<comment type="similarity">
    <text evidence="1">Belongs to the leucine-binding protein family.</text>
</comment>
<protein>
    <submittedName>
        <fullName evidence="4">Amino acid/amide ABC transporter substrate-binding protein, HAAT family</fullName>
    </submittedName>
</protein>
<dbReference type="AlphaFoldDB" id="A0A1H1KHA3"/>
<evidence type="ECO:0000259" key="3">
    <source>
        <dbReference type="Pfam" id="PF13458"/>
    </source>
</evidence>
<keyword evidence="5" id="KW-1185">Reference proteome</keyword>
<keyword evidence="2" id="KW-0732">Signal</keyword>
<evidence type="ECO:0000256" key="2">
    <source>
        <dbReference type="ARBA" id="ARBA00022729"/>
    </source>
</evidence>
<dbReference type="STRING" id="157910.SAMN05445850_7888"/>
<organism evidence="4 5">
    <name type="scientific">Paraburkholderia tuberum</name>
    <dbReference type="NCBI Taxonomy" id="157910"/>
    <lineage>
        <taxon>Bacteria</taxon>
        <taxon>Pseudomonadati</taxon>
        <taxon>Pseudomonadota</taxon>
        <taxon>Betaproteobacteria</taxon>
        <taxon>Burkholderiales</taxon>
        <taxon>Burkholderiaceae</taxon>
        <taxon>Paraburkholderia</taxon>
    </lineage>
</organism>
<dbReference type="Pfam" id="PF13458">
    <property type="entry name" value="Peripla_BP_6"/>
    <property type="match status" value="1"/>
</dbReference>
<sequence>MNVKTTVRRQHVGHQISRRSFIRLASGAVLATSPLIGRAQSGSIKVGMSCITSGPVALTGTSSVAAVKFLFDKVNASGGINGRKLELLVRDSRALPEESVKNVRNLMNSDGCRIIIAAETSAGAAAVNEVARTSDVLFFHTAAEYSALTADPKQRSPHVFRTSRQGVHDAAGGALWFTRLAKERSYGRLATCSPDYQYGRDVTQLFVDNCKRFGSNLNVVSQSWPKLGASDYTEVVTKMLSSKADVIYSLCFSGDLLSLMEQGNLYGLFSNRAVFIPDLSEYGVIDKVKQIPPVAYTGSRYSMVYPPTAENRAWHDAIVKTSGGIRPTTWSWQAALAAQLAVNALTATGGEPRVDKMAQAIRGSTVQVPYGLNGKVTMRATDNAVIRYPLGFGMAQSAEPFVKSFESVNWDQVLESETAWLKRSNYV</sequence>
<evidence type="ECO:0000313" key="5">
    <source>
        <dbReference type="Proteomes" id="UP000199365"/>
    </source>
</evidence>
<dbReference type="SUPFAM" id="SSF53822">
    <property type="entry name" value="Periplasmic binding protein-like I"/>
    <property type="match status" value="1"/>
</dbReference>
<dbReference type="EMBL" id="FNKX01000004">
    <property type="protein sequence ID" value="SDR61664.1"/>
    <property type="molecule type" value="Genomic_DNA"/>
</dbReference>
<evidence type="ECO:0000256" key="1">
    <source>
        <dbReference type="ARBA" id="ARBA00010062"/>
    </source>
</evidence>
<dbReference type="Gene3D" id="3.40.50.2300">
    <property type="match status" value="2"/>
</dbReference>
<proteinExistence type="inferred from homology"/>
<dbReference type="Proteomes" id="UP000199365">
    <property type="component" value="Unassembled WGS sequence"/>
</dbReference>
<evidence type="ECO:0000313" key="4">
    <source>
        <dbReference type="EMBL" id="SDR61664.1"/>
    </source>
</evidence>
<name>A0A1H1KHA3_9BURK</name>
<dbReference type="InterPro" id="IPR051010">
    <property type="entry name" value="BCAA_transport"/>
</dbReference>
<dbReference type="PANTHER" id="PTHR30483:SF37">
    <property type="entry name" value="ABC TRANSPORTER SUBSTRATE-BINDING PROTEIN"/>
    <property type="match status" value="1"/>
</dbReference>
<dbReference type="InterPro" id="IPR028082">
    <property type="entry name" value="Peripla_BP_I"/>
</dbReference>
<feature type="domain" description="Leucine-binding protein" evidence="3">
    <location>
        <begin position="43"/>
        <end position="387"/>
    </location>
</feature>
<gene>
    <name evidence="4" type="ORF">SAMN05445850_7888</name>
</gene>
<reference evidence="5" key="1">
    <citation type="submission" date="2016-10" db="EMBL/GenBank/DDBJ databases">
        <authorList>
            <person name="Varghese N."/>
            <person name="Submissions S."/>
        </authorList>
    </citation>
    <scope>NUCLEOTIDE SEQUENCE [LARGE SCALE GENOMIC DNA]</scope>
    <source>
        <strain evidence="5">DUS833</strain>
    </source>
</reference>